<dbReference type="SUPFAM" id="SSF51011">
    <property type="entry name" value="Glycosyl hydrolase domain"/>
    <property type="match status" value="1"/>
</dbReference>
<dbReference type="FunFam" id="3.90.400.10:FF:000002">
    <property type="entry name" value="Sucrose isomerase"/>
    <property type="match status" value="1"/>
</dbReference>
<dbReference type="InterPro" id="IPR013780">
    <property type="entry name" value="Glyco_hydro_b"/>
</dbReference>
<dbReference type="InterPro" id="IPR056300">
    <property type="entry name" value="SusG-like_C"/>
</dbReference>
<dbReference type="SMART" id="SM00642">
    <property type="entry name" value="Aamy"/>
    <property type="match status" value="1"/>
</dbReference>
<evidence type="ECO:0000256" key="2">
    <source>
        <dbReference type="ARBA" id="ARBA00022801"/>
    </source>
</evidence>
<comment type="similarity">
    <text evidence="1">Belongs to the glycosyl hydrolase 13 family.</text>
</comment>
<dbReference type="InterPro" id="IPR045857">
    <property type="entry name" value="O16G_dom_2"/>
</dbReference>
<organism evidence="5 6">
    <name type="scientific">Candidatus Daviesbacteria bacterium RIFCSPHIGHO2_02_FULL_39_12</name>
    <dbReference type="NCBI Taxonomy" id="1797770"/>
    <lineage>
        <taxon>Bacteria</taxon>
        <taxon>Candidatus Daviesiibacteriota</taxon>
    </lineage>
</organism>
<keyword evidence="3" id="KW-0326">Glycosidase</keyword>
<sequence length="528" mass="61915">MVDNKWGKRIIYQIYPRSFKDSNGDGIGDLNGIAEKLDYLKDLGVDALWLSPIYQSPMHDFGYDISNYYDIDPIFGNLSDFDSLIKKAHGKDIKVLMDFVPNHTSFEHPWFRQSRSSEDNPKRDWYIWKPPKKNGVVPNNWLSQFGGSAWELDKKTHEYYLHTFDVSQPDLNWRNPQVVEEILNVMRHWMKKGVDGFRVDVAYYLFKDPFFRDEPRNPLYSEHHMQYDSLLHIYTIALPETLNMLKKLNNVVNEFDDRFMVCEIYTFLHEIVNLYKIVGHQSFAPFNFSFISLPWNATEQKKFIDEFDELVGQDYYPTYVLGNHDQSRIAAKLGEGSARTAALLQLTLRGVPFIYYGEELGMRDVEIPEEKARDPMAVNMKGFDFGRDPQRTPMQWDASRFGGFSDVEPWLPLEKEFKERNVASEEKDNKSFLNLYKSVIKLRKTRKSLEEGKLVPLDFKNPNVLGFVRKEKEEKTLILANFSQEEQIVELPKSSWRTVLSTKLDVENRKEKDQILLRPSEGIILFSE</sequence>
<keyword evidence="2" id="KW-0378">Hydrolase</keyword>
<dbReference type="Gene3D" id="3.20.20.80">
    <property type="entry name" value="Glycosidases"/>
    <property type="match status" value="1"/>
</dbReference>
<evidence type="ECO:0000256" key="1">
    <source>
        <dbReference type="ARBA" id="ARBA00008061"/>
    </source>
</evidence>
<proteinExistence type="inferred from homology"/>
<dbReference type="AlphaFoldDB" id="A0A1F5JD72"/>
<dbReference type="Pfam" id="PF23915">
    <property type="entry name" value="SusG_C"/>
    <property type="match status" value="1"/>
</dbReference>
<dbReference type="SUPFAM" id="SSF51445">
    <property type="entry name" value="(Trans)glycosidases"/>
    <property type="match status" value="1"/>
</dbReference>
<dbReference type="Gene3D" id="2.60.40.1180">
    <property type="entry name" value="Golgi alpha-mannosidase II"/>
    <property type="match status" value="1"/>
</dbReference>
<reference evidence="5 6" key="1">
    <citation type="journal article" date="2016" name="Nat. Commun.">
        <title>Thousands of microbial genomes shed light on interconnected biogeochemical processes in an aquifer system.</title>
        <authorList>
            <person name="Anantharaman K."/>
            <person name="Brown C.T."/>
            <person name="Hug L.A."/>
            <person name="Sharon I."/>
            <person name="Castelle C.J."/>
            <person name="Probst A.J."/>
            <person name="Thomas B.C."/>
            <person name="Singh A."/>
            <person name="Wilkins M.J."/>
            <person name="Karaoz U."/>
            <person name="Brodie E.L."/>
            <person name="Williams K.H."/>
            <person name="Hubbard S.S."/>
            <person name="Banfield J.F."/>
        </authorList>
    </citation>
    <scope>NUCLEOTIDE SEQUENCE [LARGE SCALE GENOMIC DNA]</scope>
</reference>
<dbReference type="PANTHER" id="PTHR10357:SF179">
    <property type="entry name" value="NEUTRAL AND BASIC AMINO ACID TRANSPORT PROTEIN RBAT"/>
    <property type="match status" value="1"/>
</dbReference>
<dbReference type="Proteomes" id="UP000177042">
    <property type="component" value="Unassembled WGS sequence"/>
</dbReference>
<accession>A0A1F5JD72</accession>
<dbReference type="PANTHER" id="PTHR10357">
    <property type="entry name" value="ALPHA-AMYLASE FAMILY MEMBER"/>
    <property type="match status" value="1"/>
</dbReference>
<comment type="caution">
    <text evidence="5">The sequence shown here is derived from an EMBL/GenBank/DDBJ whole genome shotgun (WGS) entry which is preliminary data.</text>
</comment>
<feature type="domain" description="Glycosyl hydrolase family 13 catalytic" evidence="4">
    <location>
        <begin position="13"/>
        <end position="391"/>
    </location>
</feature>
<dbReference type="GO" id="GO:0009313">
    <property type="term" value="P:oligosaccharide catabolic process"/>
    <property type="evidence" value="ECO:0007669"/>
    <property type="project" value="TreeGrafter"/>
</dbReference>
<dbReference type="InterPro" id="IPR017853">
    <property type="entry name" value="GH"/>
</dbReference>
<evidence type="ECO:0000256" key="3">
    <source>
        <dbReference type="ARBA" id="ARBA00023295"/>
    </source>
</evidence>
<protein>
    <recommendedName>
        <fullName evidence="4">Glycosyl hydrolase family 13 catalytic domain-containing protein</fullName>
    </recommendedName>
</protein>
<evidence type="ECO:0000313" key="5">
    <source>
        <dbReference type="EMBL" id="OGE26584.1"/>
    </source>
</evidence>
<dbReference type="CDD" id="cd11331">
    <property type="entry name" value="AmyAc_OligoGlu_like"/>
    <property type="match status" value="1"/>
</dbReference>
<gene>
    <name evidence="5" type="ORF">A3C26_04250</name>
</gene>
<dbReference type="GO" id="GO:0004556">
    <property type="term" value="F:alpha-amylase activity"/>
    <property type="evidence" value="ECO:0007669"/>
    <property type="project" value="TreeGrafter"/>
</dbReference>
<dbReference type="EMBL" id="MFCX01000007">
    <property type="protein sequence ID" value="OGE26584.1"/>
    <property type="molecule type" value="Genomic_DNA"/>
</dbReference>
<dbReference type="Pfam" id="PF00128">
    <property type="entry name" value="Alpha-amylase"/>
    <property type="match status" value="1"/>
</dbReference>
<name>A0A1F5JD72_9BACT</name>
<dbReference type="InterPro" id="IPR006047">
    <property type="entry name" value="GH13_cat_dom"/>
</dbReference>
<dbReference type="Gene3D" id="3.90.400.10">
    <property type="entry name" value="Oligo-1,6-glucosidase, Domain 2"/>
    <property type="match status" value="1"/>
</dbReference>
<evidence type="ECO:0000313" key="6">
    <source>
        <dbReference type="Proteomes" id="UP000177042"/>
    </source>
</evidence>
<evidence type="ECO:0000259" key="4">
    <source>
        <dbReference type="SMART" id="SM00642"/>
    </source>
</evidence>